<dbReference type="GO" id="GO:0003677">
    <property type="term" value="F:DNA binding"/>
    <property type="evidence" value="ECO:0007669"/>
    <property type="project" value="InterPro"/>
</dbReference>
<dbReference type="InterPro" id="IPR011010">
    <property type="entry name" value="DNA_brk_join_enz"/>
</dbReference>
<evidence type="ECO:0008006" key="5">
    <source>
        <dbReference type="Google" id="ProtNLM"/>
    </source>
</evidence>
<protein>
    <recommendedName>
        <fullName evidence="5">Tyr recombinase domain-containing protein</fullName>
    </recommendedName>
</protein>
<keyword evidence="4" id="KW-1185">Reference proteome</keyword>
<evidence type="ECO:0000256" key="2">
    <source>
        <dbReference type="SAM" id="MobiDB-lite"/>
    </source>
</evidence>
<dbReference type="SUPFAM" id="SSF56349">
    <property type="entry name" value="DNA breaking-rejoining enzymes"/>
    <property type="match status" value="1"/>
</dbReference>
<dbReference type="PANTHER" id="PTHR37535">
    <property type="entry name" value="FLUG DOMAIN PROTEIN"/>
    <property type="match status" value="1"/>
</dbReference>
<dbReference type="AlphaFoldDB" id="A0AAV9JKT7"/>
<evidence type="ECO:0000313" key="4">
    <source>
        <dbReference type="Proteomes" id="UP001324427"/>
    </source>
</evidence>
<dbReference type="GO" id="GO:0015074">
    <property type="term" value="P:DNA integration"/>
    <property type="evidence" value="ECO:0007669"/>
    <property type="project" value="InterPro"/>
</dbReference>
<dbReference type="Proteomes" id="UP001324427">
    <property type="component" value="Unassembled WGS sequence"/>
</dbReference>
<accession>A0AAV9JKT7</accession>
<evidence type="ECO:0000256" key="1">
    <source>
        <dbReference type="ARBA" id="ARBA00023172"/>
    </source>
</evidence>
<reference evidence="3 4" key="1">
    <citation type="submission" date="2021-11" db="EMBL/GenBank/DDBJ databases">
        <title>Black yeast isolated from Biological Soil Crust.</title>
        <authorList>
            <person name="Kurbessoian T."/>
        </authorList>
    </citation>
    <scope>NUCLEOTIDE SEQUENCE [LARGE SCALE GENOMIC DNA]</scope>
    <source>
        <strain evidence="3 4">CCFEE 5522</strain>
    </source>
</reference>
<gene>
    <name evidence="3" type="ORF">LTR36_002420</name>
</gene>
<dbReference type="GO" id="GO:0006310">
    <property type="term" value="P:DNA recombination"/>
    <property type="evidence" value="ECO:0007669"/>
    <property type="project" value="UniProtKB-KW"/>
</dbReference>
<dbReference type="InterPro" id="IPR013762">
    <property type="entry name" value="Integrase-like_cat_sf"/>
</dbReference>
<feature type="region of interest" description="Disordered" evidence="2">
    <location>
        <begin position="514"/>
        <end position="534"/>
    </location>
</feature>
<proteinExistence type="predicted"/>
<keyword evidence="1" id="KW-0233">DNA recombination</keyword>
<evidence type="ECO:0000313" key="3">
    <source>
        <dbReference type="EMBL" id="KAK4545856.1"/>
    </source>
</evidence>
<dbReference type="PANTHER" id="PTHR37535:SF3">
    <property type="entry name" value="FLUG DOMAIN-CONTAINING PROTEIN"/>
    <property type="match status" value="1"/>
</dbReference>
<sequence>MAHMLLPPRSFQKRKSIRDSIEGIDTLDDESKLRERYELMDELDDDLEQSADFRWHAPATQSRQDFHLSLYRTFVLKWLKGYEDDALEQMDDDQQMLICFTNDEKRLGYQLNMFIIHVFKRSAPRSRAANTILVRSLVKYRDSMLFWTEWFYNQREKVWSRKRLYNDMTKAMRYVQKKYGDRPGTKAKTWLGLPELRQLLDFEAMNNRCIELSEEHQVLWCIGRVTALRPGSLCPSGKYGRTEPLTWRDLEITCGDEPGKFNVRLTVDRLDIKHPEDPVQDQAASQEKFTMKMDSPQARNLIFSPAHRLLVISLRRGVLQGISSIDELLNYSGYVIPIAPEHLDDVIFLAGRPKGDAIDLEKPLVAHALTEYLQRRGKQIGYNMRITWYSIRRRAATDMAARIGLEATRLFLGHSPDSQVLELYYLNLTETLDSTGVLLEQAISTTGRSDQMRLNWAPLALNRLENVSLQRLRGNALAQMTRRLILADPDPPKDLSARALKNYRRNARRVAEEHLTQVEAEKQRTTLSKADMDKRQAGLRASQFADEVLQRALEAAEENGIGSSFTGQADASLEDAQDEDGSLFIGAETADAEEAPEPEPEDDIERTMANFSKELERDADGAIITSVDHDDHELDMEDAPRAQVQEASYKMQAKVMMELLMDNTFPNTPPGPKWTRLALFARMMTPSASNSGFQAKEHKLKAHLDSHLNGNFHHPVSKWKRKAEFECKNEDGRFACPYCEGAGAPDVPAYKRLQDLILHIMDSSQISTGRKHDELKAADGWYDDDFQYAHNLPPSMESVAKHMARGAKNLAAAGIDTTPRRQLLQPEPYERSKSIVRGSHPEAPLPARIAPYVQSGPPTLPTAEHAIPPHLVDYVGTGYMKAPNPLPAYMKDVVNVTRFPRSQEDEDEDEEMTG</sequence>
<dbReference type="EMBL" id="JAVFHQ010000017">
    <property type="protein sequence ID" value="KAK4545856.1"/>
    <property type="molecule type" value="Genomic_DNA"/>
</dbReference>
<comment type="caution">
    <text evidence="3">The sequence shown here is derived from an EMBL/GenBank/DDBJ whole genome shotgun (WGS) entry which is preliminary data.</text>
</comment>
<dbReference type="Gene3D" id="1.10.443.10">
    <property type="entry name" value="Intergrase catalytic core"/>
    <property type="match status" value="1"/>
</dbReference>
<name>A0AAV9JKT7_9PEZI</name>
<organism evidence="3 4">
    <name type="scientific">Oleoguttula mirabilis</name>
    <dbReference type="NCBI Taxonomy" id="1507867"/>
    <lineage>
        <taxon>Eukaryota</taxon>
        <taxon>Fungi</taxon>
        <taxon>Dikarya</taxon>
        <taxon>Ascomycota</taxon>
        <taxon>Pezizomycotina</taxon>
        <taxon>Dothideomycetes</taxon>
        <taxon>Dothideomycetidae</taxon>
        <taxon>Mycosphaerellales</taxon>
        <taxon>Teratosphaeriaceae</taxon>
        <taxon>Oleoguttula</taxon>
    </lineage>
</organism>